<dbReference type="InterPro" id="IPR007055">
    <property type="entry name" value="BON_dom"/>
</dbReference>
<dbReference type="KEGG" id="ahel:Q31a_65110"/>
<keyword evidence="3" id="KW-1185">Reference proteome</keyword>
<name>A0A518GHP7_9BACT</name>
<gene>
    <name evidence="2" type="ORF">Q31a_65110</name>
</gene>
<accession>A0A518GHP7</accession>
<dbReference type="Gene3D" id="3.30.1340.30">
    <property type="match status" value="1"/>
</dbReference>
<proteinExistence type="predicted"/>
<evidence type="ECO:0000313" key="2">
    <source>
        <dbReference type="EMBL" id="QDV28116.1"/>
    </source>
</evidence>
<dbReference type="Proteomes" id="UP000318017">
    <property type="component" value="Chromosome"/>
</dbReference>
<dbReference type="Pfam" id="PF04972">
    <property type="entry name" value="BON"/>
    <property type="match status" value="1"/>
</dbReference>
<dbReference type="RefSeq" id="WP_197355946.1">
    <property type="nucleotide sequence ID" value="NZ_CP036298.1"/>
</dbReference>
<evidence type="ECO:0000259" key="1">
    <source>
        <dbReference type="PROSITE" id="PS50914"/>
    </source>
</evidence>
<dbReference type="PROSITE" id="PS50914">
    <property type="entry name" value="BON"/>
    <property type="match status" value="1"/>
</dbReference>
<dbReference type="EMBL" id="CP036298">
    <property type="protein sequence ID" value="QDV28116.1"/>
    <property type="molecule type" value="Genomic_DNA"/>
</dbReference>
<dbReference type="AlphaFoldDB" id="A0A518GHP7"/>
<evidence type="ECO:0000313" key="3">
    <source>
        <dbReference type="Proteomes" id="UP000318017"/>
    </source>
</evidence>
<organism evidence="2 3">
    <name type="scientific">Aureliella helgolandensis</name>
    <dbReference type="NCBI Taxonomy" id="2527968"/>
    <lineage>
        <taxon>Bacteria</taxon>
        <taxon>Pseudomonadati</taxon>
        <taxon>Planctomycetota</taxon>
        <taxon>Planctomycetia</taxon>
        <taxon>Pirellulales</taxon>
        <taxon>Pirellulaceae</taxon>
        <taxon>Aureliella</taxon>
    </lineage>
</organism>
<reference evidence="2 3" key="1">
    <citation type="submission" date="2019-02" db="EMBL/GenBank/DDBJ databases">
        <title>Deep-cultivation of Planctomycetes and their phenomic and genomic characterization uncovers novel biology.</title>
        <authorList>
            <person name="Wiegand S."/>
            <person name="Jogler M."/>
            <person name="Boedeker C."/>
            <person name="Pinto D."/>
            <person name="Vollmers J."/>
            <person name="Rivas-Marin E."/>
            <person name="Kohn T."/>
            <person name="Peeters S.H."/>
            <person name="Heuer A."/>
            <person name="Rast P."/>
            <person name="Oberbeckmann S."/>
            <person name="Bunk B."/>
            <person name="Jeske O."/>
            <person name="Meyerdierks A."/>
            <person name="Storesund J.E."/>
            <person name="Kallscheuer N."/>
            <person name="Luecker S."/>
            <person name="Lage O.M."/>
            <person name="Pohl T."/>
            <person name="Merkel B.J."/>
            <person name="Hornburger P."/>
            <person name="Mueller R.-W."/>
            <person name="Bruemmer F."/>
            <person name="Labrenz M."/>
            <person name="Spormann A.M."/>
            <person name="Op den Camp H."/>
            <person name="Overmann J."/>
            <person name="Amann R."/>
            <person name="Jetten M.S.M."/>
            <person name="Mascher T."/>
            <person name="Medema M.H."/>
            <person name="Devos D.P."/>
            <person name="Kaster A.-K."/>
            <person name="Ovreas L."/>
            <person name="Rohde M."/>
            <person name="Galperin M.Y."/>
            <person name="Jogler C."/>
        </authorList>
    </citation>
    <scope>NUCLEOTIDE SEQUENCE [LARGE SCALE GENOMIC DNA]</scope>
    <source>
        <strain evidence="2 3">Q31a</strain>
    </source>
</reference>
<sequence length="82" mass="8692">MVLGKPVPDKTLLRSVTQKISQRSGGSGSKVVASVNGGVVTLTGVLGQEYQRRPLLSSMSGISGVRRTVDQMTVAPPKKREQ</sequence>
<feature type="domain" description="BON" evidence="1">
    <location>
        <begin position="8"/>
        <end position="76"/>
    </location>
</feature>
<protein>
    <submittedName>
        <fullName evidence="2">BON domain protein</fullName>
    </submittedName>
</protein>